<dbReference type="GO" id="GO:0004386">
    <property type="term" value="F:helicase activity"/>
    <property type="evidence" value="ECO:0007669"/>
    <property type="project" value="UniProtKB-KW"/>
</dbReference>
<evidence type="ECO:0000259" key="12">
    <source>
        <dbReference type="PROSITE" id="PS51192"/>
    </source>
</evidence>
<dbReference type="GO" id="GO:0003677">
    <property type="term" value="F:DNA binding"/>
    <property type="evidence" value="ECO:0007669"/>
    <property type="project" value="UniProtKB-UniRule"/>
</dbReference>
<comment type="subcellular location">
    <subcellularLocation>
        <location evidence="1">Nucleus</location>
    </subcellularLocation>
</comment>
<dbReference type="GO" id="GO:0005634">
    <property type="term" value="C:nucleus"/>
    <property type="evidence" value="ECO:0007669"/>
    <property type="project" value="UniProtKB-SubCell"/>
</dbReference>
<evidence type="ECO:0008006" key="16">
    <source>
        <dbReference type="Google" id="ProtNLM"/>
    </source>
</evidence>
<dbReference type="OrthoDB" id="5857104at2759"/>
<keyword evidence="4" id="KW-0378">Hydrolase</keyword>
<feature type="domain" description="Helicase C-terminal" evidence="13">
    <location>
        <begin position="536"/>
        <end position="687"/>
    </location>
</feature>
<dbReference type="Pfam" id="PF00176">
    <property type="entry name" value="SNF2-rel_dom"/>
    <property type="match status" value="1"/>
</dbReference>
<dbReference type="Proteomes" id="UP000789595">
    <property type="component" value="Unassembled WGS sequence"/>
</dbReference>
<dbReference type="CDD" id="cd18793">
    <property type="entry name" value="SF2_C_SNF"/>
    <property type="match status" value="1"/>
</dbReference>
<dbReference type="SUPFAM" id="SSF47095">
    <property type="entry name" value="HMG-box"/>
    <property type="match status" value="1"/>
</dbReference>
<feature type="compositionally biased region" description="Polar residues" evidence="10">
    <location>
        <begin position="209"/>
        <end position="218"/>
    </location>
</feature>
<dbReference type="PROSITE" id="PS51194">
    <property type="entry name" value="HELICASE_CTER"/>
    <property type="match status" value="1"/>
</dbReference>
<keyword evidence="3" id="KW-0547">Nucleotide-binding</keyword>
<feature type="compositionally biased region" description="Basic and acidic residues" evidence="10">
    <location>
        <begin position="54"/>
        <end position="64"/>
    </location>
</feature>
<sequence>MAESIPKAKSAYAFFQAAMNKQMVGVPLGERMQEISARWKALADKSPYEAQAAADKKRYDEASAARDAQVLAEQEAKRKAREGGGRGTKRAAAPVSEAPKPKKERKPRVLSEKQQAERSAKQSERSARESRMDAEREALDGRLADAAQARLKFLLSQSDIFGHFGAGATAAAASKKKETQEVKSPVKRRARTLEEDDLETKEEAEATTRLSRQPSNIKGGQMRPYQLEGLNWMIRLYDHGMNGILADEMGLGKTLQCISMLAWLREGRKIEGPHLILVPKSTLGNWMNEFARWCPEIRAVRFHGPKPDRAAFVRDVLKPGASRRDYDVVVTTYEVANAEQKSLEKVSWRFVVIDEAHRIKNEASLFARTARSLRAERRLLVTGTPLQNNLHELWALLNFLLPDVFASSDQFDEWFDLDVDDDDAKKTMISQLHKLLRPFVLRRLKADVERSMPPKTETILFASLTKCQRDVYKSLLKRDASLLGKEDGSCSRASIANIAMQLRKCCNHPYLFQGVEDRTLDPLGEHVIDACGKLKLMDKLLSRLKEKGHRVLIFSQMTHLLDVLEDVMAMRKYEYCRIDGNTSYDERDEFIEEYNKPNSSKFVFLLSTRAGGLGINLQTADTCILFDSDWNPQADLQAMDRCHRIGQTKPVHVYRLVTADTIEEKIVERAKKKLKLDAMVVQQGRLNQEKKPQGPSKDEMLEAVTFGASAIFRAEGDVKDEDLDAILERGRERTKLLDEKFQQDDKGDMLDFKLDGGQYTQTFEGVNYAQRQKQDLDALKTAAAVTALEGPGERKKSAYNAQAVLNAQEYQAKEAAKKRNPVPPKHRMPRLDDWAFLDVARLSEIGKLETEGFTALLSDPQKYKEVGNSECGVLEPSVSEEKKRLLEAGFRQWTKERFMQWRRLSAQHGRHAHDKITSGLQAVAPGIEISEVKAFHEAFFDQKKAEKWRDQAEYSRALRQIERGEKATIDSKKNDSAFEELVSSAVEEGNALDALPIDGGGPATQIRDDERPYTRSEDRFLLTACYLLKDTDGHALSAAMRSTDRFLFDRRILGASHNDLASRCVALKSKCEGVRASRERQAQKALEKKRAVRPAHVVEAELRALEPKLKQAKREETQATDEWRKLEKEIRGLSSRSAPRPSLLKPEPRQLRLKPFVYYVRERGASLVASAELPERDDMEPAVEETLAMLETNWGAEGDAAKGELLSRVPSSS</sequence>
<evidence type="ECO:0000256" key="9">
    <source>
        <dbReference type="PROSITE-ProRule" id="PRU00267"/>
    </source>
</evidence>
<keyword evidence="15" id="KW-1185">Reference proteome</keyword>
<feature type="region of interest" description="Disordered" evidence="10">
    <location>
        <begin position="171"/>
        <end position="221"/>
    </location>
</feature>
<evidence type="ECO:0000256" key="8">
    <source>
        <dbReference type="ARBA" id="ARBA00023242"/>
    </source>
</evidence>
<organism evidence="14 15">
    <name type="scientific">Pelagomonas calceolata</name>
    <dbReference type="NCBI Taxonomy" id="35677"/>
    <lineage>
        <taxon>Eukaryota</taxon>
        <taxon>Sar</taxon>
        <taxon>Stramenopiles</taxon>
        <taxon>Ochrophyta</taxon>
        <taxon>Pelagophyceae</taxon>
        <taxon>Pelagomonadales</taxon>
        <taxon>Pelagomonadaceae</taxon>
        <taxon>Pelagomonas</taxon>
    </lineage>
</organism>
<dbReference type="SMART" id="SM00487">
    <property type="entry name" value="DEXDc"/>
    <property type="match status" value="1"/>
</dbReference>
<dbReference type="SMART" id="SM00490">
    <property type="entry name" value="HELICc"/>
    <property type="match status" value="1"/>
</dbReference>
<dbReference type="InterPro" id="IPR049730">
    <property type="entry name" value="SNF2/RAD54-like_C"/>
</dbReference>
<evidence type="ECO:0000256" key="2">
    <source>
        <dbReference type="ARBA" id="ARBA00009687"/>
    </source>
</evidence>
<dbReference type="InterPro" id="IPR014001">
    <property type="entry name" value="Helicase_ATP-bd"/>
</dbReference>
<evidence type="ECO:0000313" key="15">
    <source>
        <dbReference type="Proteomes" id="UP000789595"/>
    </source>
</evidence>
<evidence type="ECO:0000256" key="3">
    <source>
        <dbReference type="ARBA" id="ARBA00022741"/>
    </source>
</evidence>
<dbReference type="SMART" id="SM00398">
    <property type="entry name" value="HMG"/>
    <property type="match status" value="1"/>
</dbReference>
<dbReference type="Gene3D" id="1.10.10.60">
    <property type="entry name" value="Homeodomain-like"/>
    <property type="match status" value="1"/>
</dbReference>
<dbReference type="GO" id="GO:0000785">
    <property type="term" value="C:chromatin"/>
    <property type="evidence" value="ECO:0007669"/>
    <property type="project" value="TreeGrafter"/>
</dbReference>
<dbReference type="EMBL" id="CAKKNE010000004">
    <property type="protein sequence ID" value="CAH0374014.1"/>
    <property type="molecule type" value="Genomic_DNA"/>
</dbReference>
<dbReference type="GO" id="GO:0140658">
    <property type="term" value="F:ATP-dependent chromatin remodeler activity"/>
    <property type="evidence" value="ECO:0007669"/>
    <property type="project" value="TreeGrafter"/>
</dbReference>
<keyword evidence="8 9" id="KW-0539">Nucleus</keyword>
<dbReference type="InterPro" id="IPR036910">
    <property type="entry name" value="HMG_box_dom_sf"/>
</dbReference>
<evidence type="ECO:0000259" key="11">
    <source>
        <dbReference type="PROSITE" id="PS50118"/>
    </source>
</evidence>
<dbReference type="GO" id="GO:0042393">
    <property type="term" value="F:histone binding"/>
    <property type="evidence" value="ECO:0007669"/>
    <property type="project" value="TreeGrafter"/>
</dbReference>
<dbReference type="CDD" id="cd00084">
    <property type="entry name" value="HMG-box_SF"/>
    <property type="match status" value="1"/>
</dbReference>
<gene>
    <name evidence="14" type="ORF">PECAL_4P12690</name>
</gene>
<reference evidence="14" key="1">
    <citation type="submission" date="2021-11" db="EMBL/GenBank/DDBJ databases">
        <authorList>
            <consortium name="Genoscope - CEA"/>
            <person name="William W."/>
        </authorList>
    </citation>
    <scope>NUCLEOTIDE SEQUENCE</scope>
</reference>
<dbReference type="GO" id="GO:0003682">
    <property type="term" value="F:chromatin binding"/>
    <property type="evidence" value="ECO:0007669"/>
    <property type="project" value="TreeGrafter"/>
</dbReference>
<dbReference type="SUPFAM" id="SSF52540">
    <property type="entry name" value="P-loop containing nucleoside triphosphate hydrolases"/>
    <property type="match status" value="2"/>
</dbReference>
<evidence type="ECO:0000256" key="1">
    <source>
        <dbReference type="ARBA" id="ARBA00004123"/>
    </source>
</evidence>
<keyword evidence="5" id="KW-0347">Helicase</keyword>
<comment type="caution">
    <text evidence="14">The sequence shown here is derived from an EMBL/GenBank/DDBJ whole genome shotgun (WGS) entry which is preliminary data.</text>
</comment>
<evidence type="ECO:0000256" key="10">
    <source>
        <dbReference type="SAM" id="MobiDB-lite"/>
    </source>
</evidence>
<dbReference type="PANTHER" id="PTHR45623">
    <property type="entry name" value="CHROMODOMAIN-HELICASE-DNA-BINDING PROTEIN 3-RELATED-RELATED"/>
    <property type="match status" value="1"/>
</dbReference>
<keyword evidence="9" id="KW-0238">DNA-binding</keyword>
<dbReference type="PROSITE" id="PS50118">
    <property type="entry name" value="HMG_BOX_2"/>
    <property type="match status" value="1"/>
</dbReference>
<dbReference type="InterPro" id="IPR038718">
    <property type="entry name" value="SNF2-like_sf"/>
</dbReference>
<evidence type="ECO:0000256" key="5">
    <source>
        <dbReference type="ARBA" id="ARBA00022806"/>
    </source>
</evidence>
<evidence type="ECO:0000259" key="13">
    <source>
        <dbReference type="PROSITE" id="PS51194"/>
    </source>
</evidence>
<dbReference type="GO" id="GO:0005524">
    <property type="term" value="F:ATP binding"/>
    <property type="evidence" value="ECO:0007669"/>
    <property type="project" value="UniProtKB-KW"/>
</dbReference>
<feature type="DNA-binding region" description="HMG box" evidence="9">
    <location>
        <begin position="5"/>
        <end position="67"/>
    </location>
</feature>
<feature type="region of interest" description="Disordered" evidence="10">
    <location>
        <begin position="993"/>
        <end position="1012"/>
    </location>
</feature>
<dbReference type="FunFam" id="3.40.50.300:FF:000082">
    <property type="entry name" value="ISWI chromatin remodeling complex ATPase ISW1"/>
    <property type="match status" value="1"/>
</dbReference>
<dbReference type="InterPro" id="IPR027417">
    <property type="entry name" value="P-loop_NTPase"/>
</dbReference>
<evidence type="ECO:0000256" key="4">
    <source>
        <dbReference type="ARBA" id="ARBA00022801"/>
    </source>
</evidence>
<feature type="compositionally biased region" description="Basic and acidic residues" evidence="10">
    <location>
        <begin position="74"/>
        <end position="84"/>
    </location>
</feature>
<feature type="compositionally biased region" description="Basic and acidic residues" evidence="10">
    <location>
        <begin position="107"/>
        <end position="136"/>
    </location>
</feature>
<protein>
    <recommendedName>
        <fullName evidence="16">Chromatin-remodeling complex ATPase chain</fullName>
    </recommendedName>
</protein>
<feature type="domain" description="Helicase ATP-binding" evidence="12">
    <location>
        <begin position="234"/>
        <end position="403"/>
    </location>
</feature>
<dbReference type="GO" id="GO:0034728">
    <property type="term" value="P:nucleosome organization"/>
    <property type="evidence" value="ECO:0007669"/>
    <property type="project" value="TreeGrafter"/>
</dbReference>
<proteinExistence type="inferred from homology"/>
<evidence type="ECO:0000256" key="7">
    <source>
        <dbReference type="ARBA" id="ARBA00023054"/>
    </source>
</evidence>
<keyword evidence="6" id="KW-0067">ATP-binding</keyword>
<dbReference type="PANTHER" id="PTHR45623:SF49">
    <property type="entry name" value="SWI_SNF-RELATED MATRIX-ASSOCIATED ACTIN-DEPENDENT REGULATOR OF CHROMATIN SUBFAMILY A MEMBER 5"/>
    <property type="match status" value="1"/>
</dbReference>
<dbReference type="Gene3D" id="3.40.50.10810">
    <property type="entry name" value="Tandem AAA-ATPase domain"/>
    <property type="match status" value="1"/>
</dbReference>
<evidence type="ECO:0000256" key="6">
    <source>
        <dbReference type="ARBA" id="ARBA00022840"/>
    </source>
</evidence>
<dbReference type="Pfam" id="PF00271">
    <property type="entry name" value="Helicase_C"/>
    <property type="match status" value="1"/>
</dbReference>
<dbReference type="InterPro" id="IPR001650">
    <property type="entry name" value="Helicase_C-like"/>
</dbReference>
<dbReference type="PROSITE" id="PS51192">
    <property type="entry name" value="HELICASE_ATP_BIND_1"/>
    <property type="match status" value="1"/>
</dbReference>
<name>A0A8J2SW57_9STRA</name>
<feature type="domain" description="HMG box" evidence="11">
    <location>
        <begin position="5"/>
        <end position="67"/>
    </location>
</feature>
<dbReference type="Gene3D" id="3.40.50.300">
    <property type="entry name" value="P-loop containing nucleotide triphosphate hydrolases"/>
    <property type="match status" value="1"/>
</dbReference>
<dbReference type="Gene3D" id="1.10.30.10">
    <property type="entry name" value="High mobility group box domain"/>
    <property type="match status" value="1"/>
</dbReference>
<dbReference type="GO" id="GO:0016887">
    <property type="term" value="F:ATP hydrolysis activity"/>
    <property type="evidence" value="ECO:0007669"/>
    <property type="project" value="TreeGrafter"/>
</dbReference>
<feature type="region of interest" description="Disordered" evidence="10">
    <location>
        <begin position="43"/>
        <end position="136"/>
    </location>
</feature>
<dbReference type="FunFam" id="3.40.50.10810:FF:000015">
    <property type="entry name" value="lymphoid-specific helicase isoform X1"/>
    <property type="match status" value="1"/>
</dbReference>
<evidence type="ECO:0000313" key="14">
    <source>
        <dbReference type="EMBL" id="CAH0374014.1"/>
    </source>
</evidence>
<dbReference type="AlphaFoldDB" id="A0A8J2SW57"/>
<accession>A0A8J2SW57</accession>
<dbReference type="InterPro" id="IPR009071">
    <property type="entry name" value="HMG_box_dom"/>
</dbReference>
<dbReference type="InterPro" id="IPR000330">
    <property type="entry name" value="SNF2_N"/>
</dbReference>
<comment type="similarity">
    <text evidence="2">Belongs to the SNF2/RAD54 helicase family. ISWI subfamily.</text>
</comment>
<keyword evidence="7" id="KW-0175">Coiled coil</keyword>